<name>A0A8J6TA06_9DELT</name>
<gene>
    <name evidence="2" type="ORF">H8E19_14340</name>
</gene>
<accession>A0A8J6TA06</accession>
<evidence type="ECO:0000313" key="3">
    <source>
        <dbReference type="Proteomes" id="UP000650524"/>
    </source>
</evidence>
<sequence length="347" mass="38287">MTKKNDYFKTICDVSRAFGTTSDKDQLLGLIVESAVETMKGKAACLWLADEEKSEAMPVAQIGLSKKYFQASIHADKIVSILEKEGYFHARDATSDSRLEEHAVKKAEGIASILIVPVMVKGKVIGVLSLYTSKPRNFSKDEIDFLTSLAEQGGIAIEHARLLETIRENTRLFHDLAASINSSLDVKSIFQTLAADIAKGLGVKASSVLIINKEKQTLELVASYGLSEKYLDRGPLSVGKSMAKTIQGKSVVIKDATTDKRVQHREEKKEEGIVSILSVPIKAKEEVIGALRLYCGVPRDFTEDEVMLVTALALQGGVAIQNASMFLMLEEDMKDLKDDMWSHRSWF</sequence>
<dbReference type="Proteomes" id="UP000650524">
    <property type="component" value="Unassembled WGS sequence"/>
</dbReference>
<dbReference type="EMBL" id="JACNJD010000290">
    <property type="protein sequence ID" value="MBC8178581.1"/>
    <property type="molecule type" value="Genomic_DNA"/>
</dbReference>
<evidence type="ECO:0000259" key="1">
    <source>
        <dbReference type="SMART" id="SM00065"/>
    </source>
</evidence>
<feature type="domain" description="GAF" evidence="1">
    <location>
        <begin position="185"/>
        <end position="330"/>
    </location>
</feature>
<dbReference type="Gene3D" id="3.30.450.40">
    <property type="match status" value="2"/>
</dbReference>
<proteinExistence type="predicted"/>
<dbReference type="PANTHER" id="PTHR43155">
    <property type="entry name" value="CYCLIC DI-GMP PHOSPHODIESTERASE PA4108-RELATED"/>
    <property type="match status" value="1"/>
</dbReference>
<dbReference type="SUPFAM" id="SSF55781">
    <property type="entry name" value="GAF domain-like"/>
    <property type="match status" value="2"/>
</dbReference>
<protein>
    <submittedName>
        <fullName evidence="2">GAF domain-containing protein</fullName>
    </submittedName>
</protein>
<dbReference type="Pfam" id="PF13185">
    <property type="entry name" value="GAF_2"/>
    <property type="match status" value="2"/>
</dbReference>
<organism evidence="2 3">
    <name type="scientific">Candidatus Desulfacyla euxinica</name>
    <dbReference type="NCBI Taxonomy" id="2841693"/>
    <lineage>
        <taxon>Bacteria</taxon>
        <taxon>Deltaproteobacteria</taxon>
        <taxon>Candidatus Desulfacyla</taxon>
    </lineage>
</organism>
<reference evidence="2 3" key="1">
    <citation type="submission" date="2020-08" db="EMBL/GenBank/DDBJ databases">
        <title>Bridging the membrane lipid divide: bacteria of the FCB group superphylum have the potential to synthesize archaeal ether lipids.</title>
        <authorList>
            <person name="Villanueva L."/>
            <person name="Von Meijenfeldt F.A.B."/>
            <person name="Westbye A.B."/>
            <person name="Yadav S."/>
            <person name="Hopmans E.C."/>
            <person name="Dutilh B.E."/>
            <person name="Sinninghe Damste J.S."/>
        </authorList>
    </citation>
    <scope>NUCLEOTIDE SEQUENCE [LARGE SCALE GENOMIC DNA]</scope>
    <source>
        <strain evidence="2">NIOZ-UU27</strain>
    </source>
</reference>
<evidence type="ECO:0000313" key="2">
    <source>
        <dbReference type="EMBL" id="MBC8178581.1"/>
    </source>
</evidence>
<dbReference type="InterPro" id="IPR029016">
    <property type="entry name" value="GAF-like_dom_sf"/>
</dbReference>
<dbReference type="SMART" id="SM00065">
    <property type="entry name" value="GAF"/>
    <property type="match status" value="2"/>
</dbReference>
<dbReference type="InterPro" id="IPR003018">
    <property type="entry name" value="GAF"/>
</dbReference>
<dbReference type="PANTHER" id="PTHR43155:SF2">
    <property type="entry name" value="CYCLIC DI-GMP PHOSPHODIESTERASE PA4108"/>
    <property type="match status" value="1"/>
</dbReference>
<dbReference type="AlphaFoldDB" id="A0A8J6TA06"/>
<feature type="domain" description="GAF" evidence="1">
    <location>
        <begin position="23"/>
        <end position="167"/>
    </location>
</feature>
<comment type="caution">
    <text evidence="2">The sequence shown here is derived from an EMBL/GenBank/DDBJ whole genome shotgun (WGS) entry which is preliminary data.</text>
</comment>